<evidence type="ECO:0000256" key="3">
    <source>
        <dbReference type="SAM" id="MobiDB-lite"/>
    </source>
</evidence>
<feature type="compositionally biased region" description="Basic and acidic residues" evidence="3">
    <location>
        <begin position="37"/>
        <end position="46"/>
    </location>
</feature>
<dbReference type="GO" id="GO:0000137">
    <property type="term" value="C:Golgi cis cisterna"/>
    <property type="evidence" value="ECO:0007669"/>
    <property type="project" value="TreeGrafter"/>
</dbReference>
<dbReference type="GO" id="GO:0005801">
    <property type="term" value="C:cis-Golgi network"/>
    <property type="evidence" value="ECO:0007669"/>
    <property type="project" value="TreeGrafter"/>
</dbReference>
<dbReference type="Pfam" id="PF15070">
    <property type="entry name" value="GOLGA2L5"/>
    <property type="match status" value="1"/>
</dbReference>
<name>A0A9P0GVY8_DIABA</name>
<dbReference type="EMBL" id="OU898283">
    <property type="protein sequence ID" value="CAH1285130.1"/>
    <property type="molecule type" value="Genomic_DNA"/>
</dbReference>
<evidence type="ECO:0000313" key="5">
    <source>
        <dbReference type="EMBL" id="CAH1285130.1"/>
    </source>
</evidence>
<feature type="domain" description="Golgin subfamily A conserved" evidence="4">
    <location>
        <begin position="760"/>
        <end position="892"/>
    </location>
</feature>
<keyword evidence="6" id="KW-1185">Reference proteome</keyword>
<organism evidence="5 6">
    <name type="scientific">Diabrotica balteata</name>
    <name type="common">Banded cucumber beetle</name>
    <dbReference type="NCBI Taxonomy" id="107213"/>
    <lineage>
        <taxon>Eukaryota</taxon>
        <taxon>Metazoa</taxon>
        <taxon>Ecdysozoa</taxon>
        <taxon>Arthropoda</taxon>
        <taxon>Hexapoda</taxon>
        <taxon>Insecta</taxon>
        <taxon>Pterygota</taxon>
        <taxon>Neoptera</taxon>
        <taxon>Endopterygota</taxon>
        <taxon>Coleoptera</taxon>
        <taxon>Polyphaga</taxon>
        <taxon>Cucujiformia</taxon>
        <taxon>Chrysomeloidea</taxon>
        <taxon>Chrysomelidae</taxon>
        <taxon>Galerucinae</taxon>
        <taxon>Diabroticina</taxon>
        <taxon>Diabroticites</taxon>
        <taxon>Diabrotica</taxon>
    </lineage>
</organism>
<dbReference type="InterPro" id="IPR024858">
    <property type="entry name" value="GOLGA"/>
</dbReference>
<evidence type="ECO:0000256" key="2">
    <source>
        <dbReference type="SAM" id="Coils"/>
    </source>
</evidence>
<keyword evidence="1 2" id="KW-0175">Coiled coil</keyword>
<evidence type="ECO:0000256" key="1">
    <source>
        <dbReference type="ARBA" id="ARBA00023054"/>
    </source>
</evidence>
<dbReference type="GO" id="GO:0007030">
    <property type="term" value="P:Golgi organization"/>
    <property type="evidence" value="ECO:0007669"/>
    <property type="project" value="TreeGrafter"/>
</dbReference>
<reference evidence="5" key="1">
    <citation type="submission" date="2022-01" db="EMBL/GenBank/DDBJ databases">
        <authorList>
            <person name="King R."/>
        </authorList>
    </citation>
    <scope>NUCLEOTIDE SEQUENCE</scope>
</reference>
<dbReference type="GO" id="GO:0032580">
    <property type="term" value="C:Golgi cisterna membrane"/>
    <property type="evidence" value="ECO:0007669"/>
    <property type="project" value="TreeGrafter"/>
</dbReference>
<feature type="region of interest" description="Disordered" evidence="3">
    <location>
        <begin position="1"/>
        <end position="66"/>
    </location>
</feature>
<dbReference type="Proteomes" id="UP001153709">
    <property type="component" value="Chromosome 8"/>
</dbReference>
<sequence>MADASKAQKLKLANSRKRFKELQELKKKKNATASADNSEKDLHEPNPVDSLVSSTHSSINAESEPATVTNTQLPNYFMTTAQSDPATFFENLSVTNSNAGYLENISDVVETPVFEQHASCDDNYALFNQTNQHSYIKETQQIIRPNTDSLTIEDPELVQNEMFEHHRHNLIPDQIQNSDTQTFEGSYNENNPVKNSFKHNMSSRRSDINLSNFSNQVAHIIPESQSDSNLIIDLEKRNSELTSFLEQEKIQSQQQQLQISELQARIYHLELEDATKDNTSVINKLEEDLQCHSQTIRLLVAEKSELSNAVAQQEVAFKNKNSECEELQARLKASRSRAFELEQELNTLKSERIHKETNNHDQNKVLENMLKDFNELRDSKEELEQDILEIREKLKSATQEVLTLQKQNSELSGKLSLADIKIQQLVGADHQTSVAQIETLVQENRALDAEMVSLNNTIKNMSKEHEQSTLHYQQYTEELNTQLLTIQEQYQHIQQENDKLSAEVQNRVRHICELERQLQNKQHDKVTFTSGNGTGLNVKEELEVTKELCVQLQMEKTELEENYTKALNEKEMLMKELAAKNDSLNQLETMVEQLKGNQPDTAKLLATMESDKVAAARAVQQNMELKEQLESMAEVFAKMNNDKVELTEKLSIQQSASKDLLEKLQKTELHLQTLTDAIEIKDRELSHLRESSMELNEVLDHEEQHSSESHETCSHTLQNELKEANETIVKLTNELNNQRNQISPSPQVSVGDDISYLLKQLEELKLKNQELETKLENNTIDDNYNKLLTQDDSESILQKEEAMKRLEEKFKRRMQDIADLTEEKQRLEHLVLQLQGETETIGEYVALYQHQRMILKQKAMEKDQQLKQLATDREQIKLKLEKLNHLVGELLKSKTLSSEILGQCERLHESENNEVEITEDFNKEDSPHAETAEEILTLLSEIKSSNLVEPKESIHHCPFCSGQLITV</sequence>
<dbReference type="PANTHER" id="PTHR10881">
    <property type="entry name" value="GOLGIN SUBFAMILY A MEMBER-RELATED"/>
    <property type="match status" value="1"/>
</dbReference>
<evidence type="ECO:0000313" key="6">
    <source>
        <dbReference type="Proteomes" id="UP001153709"/>
    </source>
</evidence>
<accession>A0A9P0GVY8</accession>
<evidence type="ECO:0000259" key="4">
    <source>
        <dbReference type="Pfam" id="PF15070"/>
    </source>
</evidence>
<dbReference type="InterPro" id="IPR043976">
    <property type="entry name" value="GOLGA_cons_dom"/>
</dbReference>
<feature type="compositionally biased region" description="Polar residues" evidence="3">
    <location>
        <begin position="51"/>
        <end position="66"/>
    </location>
</feature>
<gene>
    <name evidence="5" type="ORF">DIABBA_LOCUS12376</name>
</gene>
<dbReference type="OrthoDB" id="5978643at2759"/>
<proteinExistence type="predicted"/>
<feature type="coiled-coil region" evidence="2">
    <location>
        <begin position="245"/>
        <end position="503"/>
    </location>
</feature>
<feature type="coiled-coil region" evidence="2">
    <location>
        <begin position="542"/>
        <end position="642"/>
    </location>
</feature>
<dbReference type="PANTHER" id="PTHR10881:SF46">
    <property type="entry name" value="GOLGIN SUBFAMILY A MEMBER 2"/>
    <property type="match status" value="1"/>
</dbReference>
<protein>
    <recommendedName>
        <fullName evidence="4">Golgin subfamily A conserved domain-containing protein</fullName>
    </recommendedName>
</protein>
<dbReference type="AlphaFoldDB" id="A0A9P0GVY8"/>
<feature type="coiled-coil region" evidence="2">
    <location>
        <begin position="714"/>
        <end position="837"/>
    </location>
</feature>